<protein>
    <recommendedName>
        <fullName evidence="2">CBS domain-containing protein</fullName>
    </recommendedName>
</protein>
<evidence type="ECO:0000313" key="3">
    <source>
        <dbReference type="EMBL" id="VAW90985.1"/>
    </source>
</evidence>
<feature type="domain" description="CBS" evidence="2">
    <location>
        <begin position="75"/>
        <end position="135"/>
    </location>
</feature>
<dbReference type="AlphaFoldDB" id="A0A3B0ZC57"/>
<dbReference type="Pfam" id="PF00571">
    <property type="entry name" value="CBS"/>
    <property type="match status" value="2"/>
</dbReference>
<dbReference type="SMART" id="SM00116">
    <property type="entry name" value="CBS"/>
    <property type="match status" value="2"/>
</dbReference>
<dbReference type="SUPFAM" id="SSF54631">
    <property type="entry name" value="CBS-domain pair"/>
    <property type="match status" value="1"/>
</dbReference>
<dbReference type="InterPro" id="IPR000644">
    <property type="entry name" value="CBS_dom"/>
</dbReference>
<evidence type="ECO:0000259" key="2">
    <source>
        <dbReference type="PROSITE" id="PS51371"/>
    </source>
</evidence>
<reference evidence="3" key="1">
    <citation type="submission" date="2018-06" db="EMBL/GenBank/DDBJ databases">
        <authorList>
            <person name="Zhirakovskaya E."/>
        </authorList>
    </citation>
    <scope>NUCLEOTIDE SEQUENCE</scope>
</reference>
<feature type="domain" description="CBS" evidence="2">
    <location>
        <begin position="149"/>
        <end position="204"/>
    </location>
</feature>
<dbReference type="Gene3D" id="3.10.580.10">
    <property type="entry name" value="CBS-domain"/>
    <property type="match status" value="1"/>
</dbReference>
<accession>A0A3B0ZC57</accession>
<dbReference type="InterPro" id="IPR046342">
    <property type="entry name" value="CBS_dom_sf"/>
</dbReference>
<name>A0A3B0ZC57_9ZZZZ</name>
<dbReference type="InterPro" id="IPR051257">
    <property type="entry name" value="Diverse_CBS-Domain"/>
</dbReference>
<dbReference type="EMBL" id="UOFS01000005">
    <property type="protein sequence ID" value="VAW90985.1"/>
    <property type="molecule type" value="Genomic_DNA"/>
</dbReference>
<sequence length="208" mass="23826">MTFYVQNLNSHEVMPLMQLFNQHSITKANKVVSTDNIKEHEDRQQNWQTETALNSYHQIADLKQSNDVLIASQIMTTPVITLKSQDTIKTAVSFFKDHQLRHIPVVDDSNTVQGIISDRDLLHYLSGMTKDYHKKNTIINYKNNLTNIMTTNVLTASKDTDVRYIARLIVEQRVGAMPIVVDGIIMGIISRSDLLSAIMQHFKLELWT</sequence>
<dbReference type="PANTHER" id="PTHR43080">
    <property type="entry name" value="CBS DOMAIN-CONTAINING PROTEIN CBSX3, MITOCHONDRIAL"/>
    <property type="match status" value="1"/>
</dbReference>
<gene>
    <name evidence="3" type="ORF">MNBD_GAMMA22-3019</name>
</gene>
<organism evidence="3">
    <name type="scientific">hydrothermal vent metagenome</name>
    <dbReference type="NCBI Taxonomy" id="652676"/>
    <lineage>
        <taxon>unclassified sequences</taxon>
        <taxon>metagenomes</taxon>
        <taxon>ecological metagenomes</taxon>
    </lineage>
</organism>
<proteinExistence type="predicted"/>
<evidence type="ECO:0000256" key="1">
    <source>
        <dbReference type="ARBA" id="ARBA00023122"/>
    </source>
</evidence>
<dbReference type="PANTHER" id="PTHR43080:SF2">
    <property type="entry name" value="CBS DOMAIN-CONTAINING PROTEIN"/>
    <property type="match status" value="1"/>
</dbReference>
<dbReference type="PROSITE" id="PS51371">
    <property type="entry name" value="CBS"/>
    <property type="match status" value="2"/>
</dbReference>
<keyword evidence="1" id="KW-0129">CBS domain</keyword>